<reference evidence="1 2" key="2">
    <citation type="submission" date="2018-11" db="EMBL/GenBank/DDBJ databases">
        <authorList>
            <consortium name="Pathogen Informatics"/>
        </authorList>
    </citation>
    <scope>NUCLEOTIDE SEQUENCE [LARGE SCALE GENOMIC DNA]</scope>
</reference>
<sequence length="165" mass="19398">MQIKLELTTLNEKELRNLVLTVAQDFKFKYETLKALYHKEERRIGMTGTASVCFNCSSCNRSAENFLRCDQCDHILCEKCNDDKICEFCVTQKCPEYKLKEWWILCPFKGSQFGYAKYLCQCPQSDDNEAWYLRAVLELHIDFTLKAQVDSARIFNFPICKCRIL</sequence>
<dbReference type="Proteomes" id="UP000276776">
    <property type="component" value="Unassembled WGS sequence"/>
</dbReference>
<evidence type="ECO:0000313" key="2">
    <source>
        <dbReference type="Proteomes" id="UP000276776"/>
    </source>
</evidence>
<keyword evidence="2" id="KW-1185">Reference proteome</keyword>
<reference evidence="3" key="1">
    <citation type="submission" date="2017-02" db="UniProtKB">
        <authorList>
            <consortium name="WormBaseParasite"/>
        </authorList>
    </citation>
    <scope>IDENTIFICATION</scope>
</reference>
<name>A0A0N5CQP2_THECL</name>
<accession>A0A0N5CQP2</accession>
<evidence type="ECO:0000313" key="3">
    <source>
        <dbReference type="WBParaSite" id="TCLT_0000254201-mRNA-1"/>
    </source>
</evidence>
<evidence type="ECO:0000313" key="1">
    <source>
        <dbReference type="EMBL" id="VDM98561.1"/>
    </source>
</evidence>
<organism evidence="3">
    <name type="scientific">Thelazia callipaeda</name>
    <name type="common">Oriental eyeworm</name>
    <name type="synonym">Parasitic nematode</name>
    <dbReference type="NCBI Taxonomy" id="103827"/>
    <lineage>
        <taxon>Eukaryota</taxon>
        <taxon>Metazoa</taxon>
        <taxon>Ecdysozoa</taxon>
        <taxon>Nematoda</taxon>
        <taxon>Chromadorea</taxon>
        <taxon>Rhabditida</taxon>
        <taxon>Spirurina</taxon>
        <taxon>Spiruromorpha</taxon>
        <taxon>Thelazioidea</taxon>
        <taxon>Thelaziidae</taxon>
        <taxon>Thelazia</taxon>
    </lineage>
</organism>
<dbReference type="AlphaFoldDB" id="A0A0N5CQP2"/>
<proteinExistence type="predicted"/>
<protein>
    <submittedName>
        <fullName evidence="3">RING-type domain-containing protein</fullName>
    </submittedName>
</protein>
<dbReference type="OrthoDB" id="5824510at2759"/>
<dbReference type="OMA" id="DNEAWYL"/>
<dbReference type="WBParaSite" id="TCLT_0000254201-mRNA-1">
    <property type="protein sequence ID" value="TCLT_0000254201-mRNA-1"/>
    <property type="gene ID" value="TCLT_0000254201"/>
</dbReference>
<dbReference type="EMBL" id="UYYF01000553">
    <property type="protein sequence ID" value="VDM98561.1"/>
    <property type="molecule type" value="Genomic_DNA"/>
</dbReference>
<gene>
    <name evidence="1" type="ORF">TCLT_LOCUS2543</name>
</gene>